<feature type="transmembrane region" description="Helical" evidence="7">
    <location>
        <begin position="236"/>
        <end position="258"/>
    </location>
</feature>
<feature type="transmembrane region" description="Helical" evidence="7">
    <location>
        <begin position="270"/>
        <end position="298"/>
    </location>
</feature>
<feature type="transmembrane region" description="Helical" evidence="7">
    <location>
        <begin position="384"/>
        <end position="406"/>
    </location>
</feature>
<organism evidence="8 9">
    <name type="scientific">Acidimangrovimonas pyrenivorans</name>
    <dbReference type="NCBI Taxonomy" id="2030798"/>
    <lineage>
        <taxon>Bacteria</taxon>
        <taxon>Pseudomonadati</taxon>
        <taxon>Pseudomonadota</taxon>
        <taxon>Alphaproteobacteria</taxon>
        <taxon>Rhodobacterales</taxon>
        <taxon>Paracoccaceae</taxon>
        <taxon>Acidimangrovimonas</taxon>
    </lineage>
</organism>
<dbReference type="RefSeq" id="WP_377835069.1">
    <property type="nucleotide sequence ID" value="NZ_JBHRSK010000018.1"/>
</dbReference>
<evidence type="ECO:0000313" key="8">
    <source>
        <dbReference type="EMBL" id="MFC2970263.1"/>
    </source>
</evidence>
<reference evidence="9" key="1">
    <citation type="journal article" date="2019" name="Int. J. Syst. Evol. Microbiol.">
        <title>The Global Catalogue of Microorganisms (GCM) 10K type strain sequencing project: providing services to taxonomists for standard genome sequencing and annotation.</title>
        <authorList>
            <consortium name="The Broad Institute Genomics Platform"/>
            <consortium name="The Broad Institute Genome Sequencing Center for Infectious Disease"/>
            <person name="Wu L."/>
            <person name="Ma J."/>
        </authorList>
    </citation>
    <scope>NUCLEOTIDE SEQUENCE [LARGE SCALE GENOMIC DNA]</scope>
    <source>
        <strain evidence="9">KCTC 62192</strain>
    </source>
</reference>
<keyword evidence="5 7" id="KW-1133">Transmembrane helix</keyword>
<dbReference type="InterPro" id="IPR052031">
    <property type="entry name" value="Membrane_Transporter-Flippase"/>
</dbReference>
<comment type="subcellular location">
    <subcellularLocation>
        <location evidence="1">Cell inner membrane</location>
        <topology evidence="1">Multi-pass membrane protein</topology>
    </subcellularLocation>
</comment>
<keyword evidence="4 7" id="KW-0812">Transmembrane</keyword>
<feature type="transmembrane region" description="Helical" evidence="7">
    <location>
        <begin position="196"/>
        <end position="215"/>
    </location>
</feature>
<sequence length="446" mass="46482">MAAPRARFLEGNLFRHISVMALTASTGLIAVFAVDFVDILFISMLGRAELTAALGYAAAILFFTTSFGIGMAIAASALVARALGAGEHELARQRASSVLIHGAVFGSVFAALVWANLSTLMGWLGASGATHDKAVEYLSIIVPSLPFLLTGMAGGAVLRSHGDPRRAMFAQVSGAVVNAALDPIFIFGLGMDVRGAALSSFVARVVMAGVAIWNIRRHHDGLARPAPALVVQDLKPVLAIAAPAILTQLATPVGQAYVTRAMAAYGAEAVAGMAIVMRTAPMAFAVLFALSGAIGPIIGQNYGARIGHRVARAFRDGLLFAALYTVFVSALLFLIRAPLADLFQAEGLSRTIVYLFCGPLSLAFYFNGMIFVSNAACNNLGRPLLATAINWGRNTLGVVLPVLLFAPWLGAIGVLIGQAAGGLVFGLIGVLVARRVIARQTAHFAG</sequence>
<evidence type="ECO:0000256" key="5">
    <source>
        <dbReference type="ARBA" id="ARBA00022989"/>
    </source>
</evidence>
<feature type="transmembrane region" description="Helical" evidence="7">
    <location>
        <begin position="170"/>
        <end position="190"/>
    </location>
</feature>
<comment type="caution">
    <text evidence="8">The sequence shown here is derived from an EMBL/GenBank/DDBJ whole genome shotgun (WGS) entry which is preliminary data.</text>
</comment>
<feature type="transmembrane region" description="Helical" evidence="7">
    <location>
        <begin position="54"/>
        <end position="78"/>
    </location>
</feature>
<evidence type="ECO:0000256" key="7">
    <source>
        <dbReference type="SAM" id="Phobius"/>
    </source>
</evidence>
<dbReference type="Proteomes" id="UP001595443">
    <property type="component" value="Unassembled WGS sequence"/>
</dbReference>
<feature type="transmembrane region" description="Helical" evidence="7">
    <location>
        <begin position="351"/>
        <end position="372"/>
    </location>
</feature>
<keyword evidence="2" id="KW-0813">Transport</keyword>
<gene>
    <name evidence="8" type="ORF">ACFOES_19370</name>
</gene>
<dbReference type="NCBIfam" id="TIGR00797">
    <property type="entry name" value="matE"/>
    <property type="match status" value="1"/>
</dbReference>
<evidence type="ECO:0000313" key="9">
    <source>
        <dbReference type="Proteomes" id="UP001595443"/>
    </source>
</evidence>
<proteinExistence type="predicted"/>
<protein>
    <submittedName>
        <fullName evidence="8">MATE family efflux transporter</fullName>
    </submittedName>
</protein>
<feature type="transmembrane region" description="Helical" evidence="7">
    <location>
        <begin position="137"/>
        <end position="158"/>
    </location>
</feature>
<accession>A0ABV7AMQ2</accession>
<evidence type="ECO:0000256" key="1">
    <source>
        <dbReference type="ARBA" id="ARBA00004429"/>
    </source>
</evidence>
<evidence type="ECO:0000256" key="4">
    <source>
        <dbReference type="ARBA" id="ARBA00022692"/>
    </source>
</evidence>
<dbReference type="PIRSF" id="PIRSF006603">
    <property type="entry name" value="DinF"/>
    <property type="match status" value="1"/>
</dbReference>
<feature type="transmembrane region" description="Helical" evidence="7">
    <location>
        <begin position="318"/>
        <end position="339"/>
    </location>
</feature>
<feature type="transmembrane region" description="Helical" evidence="7">
    <location>
        <begin position="98"/>
        <end position="117"/>
    </location>
</feature>
<feature type="transmembrane region" description="Helical" evidence="7">
    <location>
        <begin position="21"/>
        <end position="42"/>
    </location>
</feature>
<dbReference type="EMBL" id="JBHRSK010000018">
    <property type="protein sequence ID" value="MFC2970263.1"/>
    <property type="molecule type" value="Genomic_DNA"/>
</dbReference>
<evidence type="ECO:0000256" key="6">
    <source>
        <dbReference type="ARBA" id="ARBA00023136"/>
    </source>
</evidence>
<dbReference type="InterPro" id="IPR048279">
    <property type="entry name" value="MdtK-like"/>
</dbReference>
<name>A0ABV7AMQ2_9RHOB</name>
<evidence type="ECO:0000256" key="3">
    <source>
        <dbReference type="ARBA" id="ARBA00022475"/>
    </source>
</evidence>
<dbReference type="Pfam" id="PF01554">
    <property type="entry name" value="MatE"/>
    <property type="match status" value="2"/>
</dbReference>
<dbReference type="InterPro" id="IPR002528">
    <property type="entry name" value="MATE_fam"/>
</dbReference>
<feature type="transmembrane region" description="Helical" evidence="7">
    <location>
        <begin position="412"/>
        <end position="433"/>
    </location>
</feature>
<keyword evidence="6 7" id="KW-0472">Membrane</keyword>
<keyword evidence="9" id="KW-1185">Reference proteome</keyword>
<dbReference type="PANTHER" id="PTHR43549">
    <property type="entry name" value="MULTIDRUG RESISTANCE PROTEIN YPNP-RELATED"/>
    <property type="match status" value="1"/>
</dbReference>
<keyword evidence="3" id="KW-1003">Cell membrane</keyword>
<evidence type="ECO:0000256" key="2">
    <source>
        <dbReference type="ARBA" id="ARBA00022448"/>
    </source>
</evidence>
<dbReference type="PANTHER" id="PTHR43549:SF3">
    <property type="entry name" value="MULTIDRUG RESISTANCE PROTEIN YPNP-RELATED"/>
    <property type="match status" value="1"/>
</dbReference>